<keyword evidence="1" id="KW-0812">Transmembrane</keyword>
<protein>
    <submittedName>
        <fullName evidence="4">FecR family protein</fullName>
    </submittedName>
</protein>
<evidence type="ECO:0000256" key="1">
    <source>
        <dbReference type="SAM" id="Phobius"/>
    </source>
</evidence>
<dbReference type="Pfam" id="PF16344">
    <property type="entry name" value="FecR_C"/>
    <property type="match status" value="1"/>
</dbReference>
<keyword evidence="1" id="KW-0472">Membrane</keyword>
<dbReference type="InterPro" id="IPR012373">
    <property type="entry name" value="Ferrdict_sens_TM"/>
</dbReference>
<feature type="domain" description="FecR protein" evidence="2">
    <location>
        <begin position="123"/>
        <end position="215"/>
    </location>
</feature>
<dbReference type="PIRSF" id="PIRSF018266">
    <property type="entry name" value="FecR"/>
    <property type="match status" value="1"/>
</dbReference>
<feature type="transmembrane region" description="Helical" evidence="1">
    <location>
        <begin position="89"/>
        <end position="108"/>
    </location>
</feature>
<gene>
    <name evidence="4" type="ORF">H9625_09485</name>
</gene>
<evidence type="ECO:0000313" key="4">
    <source>
        <dbReference type="EMBL" id="MBD8040664.1"/>
    </source>
</evidence>
<reference evidence="4 5" key="1">
    <citation type="submission" date="2020-08" db="EMBL/GenBank/DDBJ databases">
        <title>A Genomic Blueprint of the Chicken Gut Microbiome.</title>
        <authorList>
            <person name="Gilroy R."/>
            <person name="Ravi A."/>
            <person name="Getino M."/>
            <person name="Pursley I."/>
            <person name="Horton D.L."/>
            <person name="Alikhan N.-F."/>
            <person name="Baker D."/>
            <person name="Gharbi K."/>
            <person name="Hall N."/>
            <person name="Watson M."/>
            <person name="Adriaenssens E.M."/>
            <person name="Foster-Nyarko E."/>
            <person name="Jarju S."/>
            <person name="Secka A."/>
            <person name="Antonio M."/>
            <person name="Oren A."/>
            <person name="Chaudhuri R."/>
            <person name="La Ragione R.M."/>
            <person name="Hildebrand F."/>
            <person name="Pallen M.J."/>
        </authorList>
    </citation>
    <scope>NUCLEOTIDE SEQUENCE [LARGE SCALE GENOMIC DNA]</scope>
    <source>
        <strain evidence="4 5">Sa1CVN1</strain>
    </source>
</reference>
<evidence type="ECO:0000313" key="5">
    <source>
        <dbReference type="Proteomes" id="UP000620874"/>
    </source>
</evidence>
<accession>A0ABR8Y8Y2</accession>
<dbReference type="RefSeq" id="WP_087247159.1">
    <property type="nucleotide sequence ID" value="NZ_JACSPP010000026.1"/>
</dbReference>
<dbReference type="PANTHER" id="PTHR30273">
    <property type="entry name" value="PERIPLASMIC SIGNAL SENSOR AND SIGMA FACTOR ACTIVATOR FECR-RELATED"/>
    <property type="match status" value="1"/>
</dbReference>
<dbReference type="PANTHER" id="PTHR30273:SF2">
    <property type="entry name" value="PROTEIN FECR"/>
    <property type="match status" value="1"/>
</dbReference>
<dbReference type="Gene3D" id="3.55.50.30">
    <property type="match status" value="1"/>
</dbReference>
<sequence length="332" mass="38411">MDRLSYIRNLAFLYFEGKIPRDAESVLFDFINENSRHFTLFRKWEREWLNSGQTNADVERQWKRLHTRMLANEAAMPMFPKHRFTFRRMFSFVAVVLVLVCLSVAILYRNVHTGMEVSYFVNETPLGDKTRLLLADGSSVWLNSGSTLKYSTGFNAKNRVVVLDGEGYFEVKQNGGVPFTVHTHGYDVVVKGTKFNVSAYEEDPFISTTLIEGKVTVNYKDESVDMQPGEEMKLIKSTGELQHSRVNAAQSNAWTNNQLVDDNITFQELMMRLSRRFDVRIYVDDEVLSHQTFSVSLRNEETLEQVFDALQKIIPFSVKKENQSYHITSINH</sequence>
<dbReference type="Gene3D" id="2.60.120.1440">
    <property type="match status" value="1"/>
</dbReference>
<keyword evidence="1" id="KW-1133">Transmembrane helix</keyword>
<keyword evidence="5" id="KW-1185">Reference proteome</keyword>
<comment type="caution">
    <text evidence="4">The sequence shown here is derived from an EMBL/GenBank/DDBJ whole genome shotgun (WGS) entry which is preliminary data.</text>
</comment>
<organism evidence="4 5">
    <name type="scientific">Phocaeicola intestinalis</name>
    <dbReference type="NCBI Taxonomy" id="2762212"/>
    <lineage>
        <taxon>Bacteria</taxon>
        <taxon>Pseudomonadati</taxon>
        <taxon>Bacteroidota</taxon>
        <taxon>Bacteroidia</taxon>
        <taxon>Bacteroidales</taxon>
        <taxon>Bacteroidaceae</taxon>
        <taxon>Phocaeicola</taxon>
    </lineage>
</organism>
<dbReference type="EMBL" id="JACSPP010000026">
    <property type="protein sequence ID" value="MBD8040664.1"/>
    <property type="molecule type" value="Genomic_DNA"/>
</dbReference>
<evidence type="ECO:0000259" key="2">
    <source>
        <dbReference type="Pfam" id="PF04773"/>
    </source>
</evidence>
<dbReference type="InterPro" id="IPR032508">
    <property type="entry name" value="FecR_C"/>
</dbReference>
<name>A0ABR8Y8Y2_9BACT</name>
<dbReference type="Pfam" id="PF04773">
    <property type="entry name" value="FecR"/>
    <property type="match status" value="1"/>
</dbReference>
<proteinExistence type="predicted"/>
<dbReference type="Proteomes" id="UP000620874">
    <property type="component" value="Unassembled WGS sequence"/>
</dbReference>
<evidence type="ECO:0000259" key="3">
    <source>
        <dbReference type="Pfam" id="PF16344"/>
    </source>
</evidence>
<feature type="domain" description="Protein FecR C-terminal" evidence="3">
    <location>
        <begin position="262"/>
        <end position="326"/>
    </location>
</feature>
<dbReference type="InterPro" id="IPR006860">
    <property type="entry name" value="FecR"/>
</dbReference>